<name>A0A6P6RUQ8_9EIME</name>
<evidence type="ECO:0000313" key="3">
    <source>
        <dbReference type="RefSeq" id="XP_026190865.1"/>
    </source>
</evidence>
<proteinExistence type="predicted"/>
<dbReference type="AlphaFoldDB" id="A0A6P6RUQ8"/>
<evidence type="ECO:0000313" key="2">
    <source>
        <dbReference type="Proteomes" id="UP000515125"/>
    </source>
</evidence>
<accession>A0A6P6RUQ8</accession>
<dbReference type="Proteomes" id="UP000515125">
    <property type="component" value="Unplaced"/>
</dbReference>
<feature type="compositionally biased region" description="Basic residues" evidence="1">
    <location>
        <begin position="177"/>
        <end position="192"/>
    </location>
</feature>
<organism evidence="2 3">
    <name type="scientific">Cyclospora cayetanensis</name>
    <dbReference type="NCBI Taxonomy" id="88456"/>
    <lineage>
        <taxon>Eukaryota</taxon>
        <taxon>Sar</taxon>
        <taxon>Alveolata</taxon>
        <taxon>Apicomplexa</taxon>
        <taxon>Conoidasida</taxon>
        <taxon>Coccidia</taxon>
        <taxon>Eucoccidiorida</taxon>
        <taxon>Eimeriorina</taxon>
        <taxon>Eimeriidae</taxon>
        <taxon>Cyclospora</taxon>
    </lineage>
</organism>
<keyword evidence="2" id="KW-1185">Reference proteome</keyword>
<feature type="region of interest" description="Disordered" evidence="1">
    <location>
        <begin position="1"/>
        <end position="234"/>
    </location>
</feature>
<sequence>MQRGAQHTCEEAGKSDSQPTQRKPMTQRGASSTQGPGTTRRATKRQRQRSVGGSPREGLPSARQQVPDPEPARLALSSGVRTRRSAATELPSPQLPKQSHTLEHLEQQQLETPAHSACVVRQSPQHHAANAPSEAEYSLQQRIAHVSRPSVKPPTNREWVPDLSGPTLKAEAPTKTPARRHRRRRGGTRRLHRCPEEPPASLEQEPLPPEASGPSRCLRPDDQSFDSLRSPTVRGPGYSAYEKLLLSEEERGKQLLRLLHRARSVLLEPLLDIAAHLPPSGACATGGAAFLDSSEEPTVWHRDPHGGASYLRVFSGATYLSHKHVAALSQTAAGMTFLITPYCSMLNSQVDISMSATPHTTVAHCPQDKAIPLFAVADAPIWFCMLQRVRYGLDVRATASAGKAATQAGDFLTQCVRAWKSYTLSLLLLKYLYARGADALSHQQPAFLGASVSLQTRLGGVAAESLLAAEAAGIQNTTACRSTANETAKILCQATSIDEAAVIIFGRFVIDASLTALVLMLGTQWTSGETAARSLQVPQQHPGHQGAQHVKPPPELLDWNEAPKTALEDITQLPQGQQCVMEQHKYAEHQLHQFEQHDALLVRLLATEVRTAGAQDTMHQFSAEGPPFVQSQLPFNVKEMWREPHHTVVSAFPSPEVVAGTFEPPVSSKFAGPSLHQGKAKPTGAIQVMHSSRPSKTRAQLAVPSLHLQWIREALILLRRVDDPLNAQLQRRRKSAITAMPFAPGVQTGKLVANSGFSEEKPCGITIAGNGSGSQRGHSPIHQRSNRLLYVMWIGAGGGPWGGCSNTWFKQKRYAAAHTDATDQMIAGGVELRAFLDAVDALTAAERALTEACFGPTLGMSSYSIVAHQVLLRKSFGKILLLQPSLLCLLQDNDWSGKFSHKKLTELW</sequence>
<gene>
    <name evidence="3" type="primary">LOC113146766</name>
</gene>
<reference evidence="3" key="1">
    <citation type="submission" date="2025-08" db="UniProtKB">
        <authorList>
            <consortium name="RefSeq"/>
        </authorList>
    </citation>
    <scope>IDENTIFICATION</scope>
</reference>
<protein>
    <submittedName>
        <fullName evidence="3">Uncharacterized protein LOC113146766</fullName>
    </submittedName>
</protein>
<dbReference type="RefSeq" id="XP_026190865.1">
    <property type="nucleotide sequence ID" value="XM_026335080.1"/>
</dbReference>
<evidence type="ECO:0000256" key="1">
    <source>
        <dbReference type="SAM" id="MobiDB-lite"/>
    </source>
</evidence>
<dbReference type="GeneID" id="113146766"/>
<dbReference type="OrthoDB" id="346700at2759"/>
<feature type="compositionally biased region" description="Polar residues" evidence="1">
    <location>
        <begin position="15"/>
        <end position="37"/>
    </location>
</feature>